<dbReference type="SFLD" id="SFLDS00003">
    <property type="entry name" value="Haloacid_Dehalogenase"/>
    <property type="match status" value="1"/>
</dbReference>
<protein>
    <submittedName>
        <fullName evidence="1">HAD-IA family hydrolase</fullName>
    </submittedName>
</protein>
<organism evidence="1 2">
    <name type="scientific">Magnetospirillum sulfuroxidans</name>
    <dbReference type="NCBI Taxonomy" id="611300"/>
    <lineage>
        <taxon>Bacteria</taxon>
        <taxon>Pseudomonadati</taxon>
        <taxon>Pseudomonadota</taxon>
        <taxon>Alphaproteobacteria</taxon>
        <taxon>Rhodospirillales</taxon>
        <taxon>Rhodospirillaceae</taxon>
        <taxon>Magnetospirillum</taxon>
    </lineage>
</organism>
<dbReference type="InterPro" id="IPR023198">
    <property type="entry name" value="PGP-like_dom2"/>
</dbReference>
<dbReference type="InterPro" id="IPR036412">
    <property type="entry name" value="HAD-like_sf"/>
</dbReference>
<accession>A0ABS5IFW2</accession>
<dbReference type="PRINTS" id="PR00413">
    <property type="entry name" value="HADHALOGNASE"/>
</dbReference>
<dbReference type="NCBIfam" id="TIGR01509">
    <property type="entry name" value="HAD-SF-IA-v3"/>
    <property type="match status" value="1"/>
</dbReference>
<dbReference type="SFLD" id="SFLDG01129">
    <property type="entry name" value="C1.5:_HAD__Beta-PGM__Phosphata"/>
    <property type="match status" value="1"/>
</dbReference>
<sequence length="232" mass="24733">MTQAQILTQALIFDVDGTLAETEDCHRRAFNQTFAEFGLKWQWDPPLYGALLKVSGGKERMRAFWHRHPHAVPADALDELIAGMHRRKTEIYTQWVASGAVALRPGIARLIAEARAAGLRLAIATTTTRANVMALMAGTGLNPAWFETMACSDDAPVKKPAPLVYALVLSRLGLAAPLCLAIEDSSNGVRAAQAAGIPVVMSPSAFTQGDNPAGAKAVWPDFGGVSLAMLVG</sequence>
<dbReference type="InterPro" id="IPR044999">
    <property type="entry name" value="CbbY-like"/>
</dbReference>
<keyword evidence="1" id="KW-0378">Hydrolase</keyword>
<dbReference type="Gene3D" id="3.40.50.1000">
    <property type="entry name" value="HAD superfamily/HAD-like"/>
    <property type="match status" value="1"/>
</dbReference>
<dbReference type="EMBL" id="JAGTUF010000021">
    <property type="protein sequence ID" value="MBR9973315.1"/>
    <property type="molecule type" value="Genomic_DNA"/>
</dbReference>
<reference evidence="1 2" key="1">
    <citation type="submission" date="2021-04" db="EMBL/GenBank/DDBJ databases">
        <title>Magnetospirillum sulfuroxidans sp. nov., a facultative chemolithoautotrophic sulfur-oxidizing alphaproteobacterium isolated from freshwater sediment and proposals for Paramagetospirillum gen. nov., and Magnetospirillaceae fam. nov.</title>
        <authorList>
            <person name="Koziaeva V."/>
            <person name="Geelhoed J.S."/>
            <person name="Sorokin D.Y."/>
            <person name="Grouzdev D.S."/>
        </authorList>
    </citation>
    <scope>NUCLEOTIDE SEQUENCE [LARGE SCALE GENOMIC DNA]</scope>
    <source>
        <strain evidence="1 2">J10</strain>
    </source>
</reference>
<keyword evidence="2" id="KW-1185">Reference proteome</keyword>
<name>A0ABS5IFW2_9PROT</name>
<dbReference type="Pfam" id="PF00702">
    <property type="entry name" value="Hydrolase"/>
    <property type="match status" value="1"/>
</dbReference>
<gene>
    <name evidence="1" type="ORF">KEC16_16445</name>
</gene>
<dbReference type="InterPro" id="IPR023214">
    <property type="entry name" value="HAD_sf"/>
</dbReference>
<dbReference type="PANTHER" id="PTHR42896">
    <property type="entry name" value="XYLULOSE-1,5-BISPHOSPHATE (XUBP) PHOSPHATASE"/>
    <property type="match status" value="1"/>
</dbReference>
<dbReference type="InterPro" id="IPR006439">
    <property type="entry name" value="HAD-SF_hydro_IA"/>
</dbReference>
<evidence type="ECO:0000313" key="2">
    <source>
        <dbReference type="Proteomes" id="UP000680714"/>
    </source>
</evidence>
<dbReference type="SUPFAM" id="SSF56784">
    <property type="entry name" value="HAD-like"/>
    <property type="match status" value="1"/>
</dbReference>
<dbReference type="Gene3D" id="1.10.150.240">
    <property type="entry name" value="Putative phosphatase, domain 2"/>
    <property type="match status" value="1"/>
</dbReference>
<comment type="caution">
    <text evidence="1">The sequence shown here is derived from an EMBL/GenBank/DDBJ whole genome shotgun (WGS) entry which is preliminary data.</text>
</comment>
<dbReference type="Proteomes" id="UP000680714">
    <property type="component" value="Unassembled WGS sequence"/>
</dbReference>
<dbReference type="GO" id="GO:0016787">
    <property type="term" value="F:hydrolase activity"/>
    <property type="evidence" value="ECO:0007669"/>
    <property type="project" value="UniProtKB-KW"/>
</dbReference>
<proteinExistence type="predicted"/>
<evidence type="ECO:0000313" key="1">
    <source>
        <dbReference type="EMBL" id="MBR9973315.1"/>
    </source>
</evidence>
<dbReference type="PANTHER" id="PTHR42896:SF2">
    <property type="entry name" value="CBBY-LIKE PROTEIN"/>
    <property type="match status" value="1"/>
</dbReference>